<dbReference type="AlphaFoldDB" id="A0A2K1P288"/>
<feature type="domain" description="PAS" evidence="1">
    <location>
        <begin position="138"/>
        <end position="178"/>
    </location>
</feature>
<dbReference type="InterPro" id="IPR000014">
    <property type="entry name" value="PAS"/>
</dbReference>
<dbReference type="InterPro" id="IPR043128">
    <property type="entry name" value="Rev_trsase/Diguanyl_cyclase"/>
</dbReference>
<protein>
    <recommendedName>
        <fullName evidence="7">Diguanylate cyclase</fullName>
    </recommendedName>
</protein>
<dbReference type="PROSITE" id="PS50883">
    <property type="entry name" value="EAL"/>
    <property type="match status" value="1"/>
</dbReference>
<dbReference type="InterPro" id="IPR035965">
    <property type="entry name" value="PAS-like_dom_sf"/>
</dbReference>
<feature type="domain" description="EAL" evidence="3">
    <location>
        <begin position="427"/>
        <end position="681"/>
    </location>
</feature>
<dbReference type="PANTHER" id="PTHR44757">
    <property type="entry name" value="DIGUANYLATE CYCLASE DGCP"/>
    <property type="match status" value="1"/>
</dbReference>
<dbReference type="RefSeq" id="WP_103066732.1">
    <property type="nucleotide sequence ID" value="NZ_AZRL01000009.1"/>
</dbReference>
<evidence type="ECO:0000259" key="3">
    <source>
        <dbReference type="PROSITE" id="PS50883"/>
    </source>
</evidence>
<sequence>MENDEKAIEELLDMYESASEMYTGAIMRIDLSNGKILYSENLKQITGIGKNELPENLNELLGLIKEEDVQKIIDKVNSSEYEAEWTLKVSLKSNREGFNTFDLIGKKKRRNGKDVLYILVHNPNQNFGLISPDTFFPKEVIDNSPQAIVITDKNNKVVRVNKAFLKMTGYTLDEVIGKDPHFWASNMHDKSFYEQMWQELKSKGFWSGRIIDRKKNGEVIFLYSNFFEIKGYNNEVIGYMAINTNITNRVKKEEEITRVLKHDSLTGLPNMKGLLERIEEILQKNTQENKLALLIVEIDELHELIDFYGLETMNRVIKDVAKKIIEIVDKKYFVSVISKHEFALFGCFEDVDELEKFAANLLNNLSKPFQIFGERIFLKMKIGVSNYPVDSTDPEDLINQAKIALKGSEKKTINFYSPELLKIFGFEKKVEDEIYRALENKGLLMYFQPQIDTNSMNIIGAEALIRLQKENGSILSPNEFLGIAKKNALMDRIDQFVLEETIKSSGVINESSNKNVRIFFNVSKSFFERENFLYNIESMLHKYNLNPSYLGIELTEDLFIEDFYLAQKKIKALKEIGLKIALDDFGTGFSSLSYLNKLDIDKIKIDKSFIDNILHDKTSQRLVSSIISMSKSLGFEVIAEGVESEEQLLFLQEEGCYEVQGYYFSKPLSFDQFRLFLKREKIKI</sequence>
<dbReference type="InterPro" id="IPR029787">
    <property type="entry name" value="Nucleotide_cyclase"/>
</dbReference>
<dbReference type="InterPro" id="IPR000700">
    <property type="entry name" value="PAS-assoc_C"/>
</dbReference>
<dbReference type="SUPFAM" id="SSF55785">
    <property type="entry name" value="PYP-like sensor domain (PAS domain)"/>
    <property type="match status" value="1"/>
</dbReference>
<proteinExistence type="predicted"/>
<dbReference type="CDD" id="cd01949">
    <property type="entry name" value="GGDEF"/>
    <property type="match status" value="1"/>
</dbReference>
<dbReference type="Proteomes" id="UP000236434">
    <property type="component" value="Unassembled WGS sequence"/>
</dbReference>
<dbReference type="PANTHER" id="PTHR44757:SF2">
    <property type="entry name" value="BIOFILM ARCHITECTURE MAINTENANCE PROTEIN MBAA"/>
    <property type="match status" value="1"/>
</dbReference>
<dbReference type="PROSITE" id="PS50887">
    <property type="entry name" value="GGDEF"/>
    <property type="match status" value="1"/>
</dbReference>
<dbReference type="InterPro" id="IPR035919">
    <property type="entry name" value="EAL_sf"/>
</dbReference>
<dbReference type="SMART" id="SM00267">
    <property type="entry name" value="GGDEF"/>
    <property type="match status" value="1"/>
</dbReference>
<dbReference type="InterPro" id="IPR052155">
    <property type="entry name" value="Biofilm_reg_signaling"/>
</dbReference>
<evidence type="ECO:0000259" key="2">
    <source>
        <dbReference type="PROSITE" id="PS50113"/>
    </source>
</evidence>
<dbReference type="SMART" id="SM00091">
    <property type="entry name" value="PAS"/>
    <property type="match status" value="2"/>
</dbReference>
<organism evidence="5 6">
    <name type="scientific">Petrotoga olearia DSM 13574</name>
    <dbReference type="NCBI Taxonomy" id="1122955"/>
    <lineage>
        <taxon>Bacteria</taxon>
        <taxon>Thermotogati</taxon>
        <taxon>Thermotogota</taxon>
        <taxon>Thermotogae</taxon>
        <taxon>Petrotogales</taxon>
        <taxon>Petrotogaceae</taxon>
        <taxon>Petrotoga</taxon>
    </lineage>
</organism>
<comment type="caution">
    <text evidence="5">The sequence shown here is derived from an EMBL/GenBank/DDBJ whole genome shotgun (WGS) entry which is preliminary data.</text>
</comment>
<evidence type="ECO:0000259" key="1">
    <source>
        <dbReference type="PROSITE" id="PS50112"/>
    </source>
</evidence>
<dbReference type="SMART" id="SM00052">
    <property type="entry name" value="EAL"/>
    <property type="match status" value="1"/>
</dbReference>
<dbReference type="Gene3D" id="3.30.450.20">
    <property type="entry name" value="PAS domain"/>
    <property type="match status" value="2"/>
</dbReference>
<dbReference type="CDD" id="cd01948">
    <property type="entry name" value="EAL"/>
    <property type="match status" value="1"/>
</dbReference>
<dbReference type="NCBIfam" id="TIGR00254">
    <property type="entry name" value="GGDEF"/>
    <property type="match status" value="1"/>
</dbReference>
<dbReference type="EMBL" id="AZRL01000009">
    <property type="protein sequence ID" value="PNR96899.1"/>
    <property type="molecule type" value="Genomic_DNA"/>
</dbReference>
<dbReference type="OrthoDB" id="9762141at2"/>
<evidence type="ECO:0000313" key="6">
    <source>
        <dbReference type="Proteomes" id="UP000236434"/>
    </source>
</evidence>
<dbReference type="SUPFAM" id="SSF141868">
    <property type="entry name" value="EAL domain-like"/>
    <property type="match status" value="1"/>
</dbReference>
<evidence type="ECO:0008006" key="7">
    <source>
        <dbReference type="Google" id="ProtNLM"/>
    </source>
</evidence>
<dbReference type="PROSITE" id="PS50112">
    <property type="entry name" value="PAS"/>
    <property type="match status" value="1"/>
</dbReference>
<dbReference type="Pfam" id="PF00990">
    <property type="entry name" value="GGDEF"/>
    <property type="match status" value="1"/>
</dbReference>
<dbReference type="Gene3D" id="3.30.70.270">
    <property type="match status" value="1"/>
</dbReference>
<dbReference type="SUPFAM" id="SSF55073">
    <property type="entry name" value="Nucleotide cyclase"/>
    <property type="match status" value="1"/>
</dbReference>
<accession>A0A2K1P288</accession>
<evidence type="ECO:0000313" key="5">
    <source>
        <dbReference type="EMBL" id="PNR96899.1"/>
    </source>
</evidence>
<reference evidence="5 6" key="1">
    <citation type="submission" date="2013-12" db="EMBL/GenBank/DDBJ databases">
        <title>Comparative genomics of Petrotoga isolates.</title>
        <authorList>
            <person name="Nesbo C.L."/>
            <person name="Charchuk R."/>
            <person name="Chow K."/>
        </authorList>
    </citation>
    <scope>NUCLEOTIDE SEQUENCE [LARGE SCALE GENOMIC DNA]</scope>
    <source>
        <strain evidence="5 6">DSM 13574</strain>
    </source>
</reference>
<dbReference type="InterPro" id="IPR001633">
    <property type="entry name" value="EAL_dom"/>
</dbReference>
<dbReference type="PROSITE" id="PS50113">
    <property type="entry name" value="PAC"/>
    <property type="match status" value="1"/>
</dbReference>
<dbReference type="CDD" id="cd00130">
    <property type="entry name" value="PAS"/>
    <property type="match status" value="1"/>
</dbReference>
<dbReference type="Pfam" id="PF00563">
    <property type="entry name" value="EAL"/>
    <property type="match status" value="1"/>
</dbReference>
<name>A0A2K1P288_9BACT</name>
<evidence type="ECO:0000259" key="4">
    <source>
        <dbReference type="PROSITE" id="PS50887"/>
    </source>
</evidence>
<dbReference type="Gene3D" id="3.20.20.450">
    <property type="entry name" value="EAL domain"/>
    <property type="match status" value="1"/>
</dbReference>
<feature type="domain" description="PAC" evidence="2">
    <location>
        <begin position="204"/>
        <end position="258"/>
    </location>
</feature>
<dbReference type="NCBIfam" id="TIGR00229">
    <property type="entry name" value="sensory_box"/>
    <property type="match status" value="1"/>
</dbReference>
<feature type="domain" description="GGDEF" evidence="4">
    <location>
        <begin position="289"/>
        <end position="418"/>
    </location>
</feature>
<dbReference type="InterPro" id="IPR000160">
    <property type="entry name" value="GGDEF_dom"/>
</dbReference>
<dbReference type="Pfam" id="PF13426">
    <property type="entry name" value="PAS_9"/>
    <property type="match status" value="1"/>
</dbReference>
<gene>
    <name evidence="5" type="ORF">X929_03930</name>
</gene>